<keyword evidence="2" id="KW-0808">Transferase</keyword>
<dbReference type="Gene3D" id="3.40.50.150">
    <property type="entry name" value="Vaccinia Virus protein VP39"/>
    <property type="match status" value="1"/>
</dbReference>
<evidence type="ECO:0000313" key="3">
    <source>
        <dbReference type="Proteomes" id="UP001501676"/>
    </source>
</evidence>
<comment type="caution">
    <text evidence="2">The sequence shown here is derived from an EMBL/GenBank/DDBJ whole genome shotgun (WGS) entry which is preliminary data.</text>
</comment>
<dbReference type="Pfam" id="PF13649">
    <property type="entry name" value="Methyltransf_25"/>
    <property type="match status" value="1"/>
</dbReference>
<evidence type="ECO:0000313" key="2">
    <source>
        <dbReference type="EMBL" id="GAA3394091.1"/>
    </source>
</evidence>
<dbReference type="InterPro" id="IPR050508">
    <property type="entry name" value="Methyltransf_Superfamily"/>
</dbReference>
<protein>
    <submittedName>
        <fullName evidence="2">Class I SAM-dependent methyltransferase</fullName>
    </submittedName>
</protein>
<keyword evidence="3" id="KW-1185">Reference proteome</keyword>
<dbReference type="PANTHER" id="PTHR42912">
    <property type="entry name" value="METHYLTRANSFERASE"/>
    <property type="match status" value="1"/>
</dbReference>
<name>A0ABP6T7E6_9ACTN</name>
<dbReference type="PANTHER" id="PTHR42912:SF45">
    <property type="entry name" value="23S RRNA (GUANINE(745)-N(1))-METHYLTRANSFERASE"/>
    <property type="match status" value="1"/>
</dbReference>
<dbReference type="GO" id="GO:0032259">
    <property type="term" value="P:methylation"/>
    <property type="evidence" value="ECO:0007669"/>
    <property type="project" value="UniProtKB-KW"/>
</dbReference>
<keyword evidence="2" id="KW-0489">Methyltransferase</keyword>
<feature type="domain" description="Methyltransferase" evidence="1">
    <location>
        <begin position="56"/>
        <end position="146"/>
    </location>
</feature>
<reference evidence="3" key="1">
    <citation type="journal article" date="2019" name="Int. J. Syst. Evol. Microbiol.">
        <title>The Global Catalogue of Microorganisms (GCM) 10K type strain sequencing project: providing services to taxonomists for standard genome sequencing and annotation.</title>
        <authorList>
            <consortium name="The Broad Institute Genomics Platform"/>
            <consortium name="The Broad Institute Genome Sequencing Center for Infectious Disease"/>
            <person name="Wu L."/>
            <person name="Ma J."/>
        </authorList>
    </citation>
    <scope>NUCLEOTIDE SEQUENCE [LARGE SCALE GENOMIC DNA]</scope>
    <source>
        <strain evidence="3">JCM 9458</strain>
    </source>
</reference>
<dbReference type="Proteomes" id="UP001501676">
    <property type="component" value="Unassembled WGS sequence"/>
</dbReference>
<dbReference type="EMBL" id="BAAAYN010000044">
    <property type="protein sequence ID" value="GAA3394091.1"/>
    <property type="molecule type" value="Genomic_DNA"/>
</dbReference>
<dbReference type="InterPro" id="IPR041698">
    <property type="entry name" value="Methyltransf_25"/>
</dbReference>
<gene>
    <name evidence="2" type="ORF">GCM10020369_62170</name>
</gene>
<dbReference type="RefSeq" id="WP_345731806.1">
    <property type="nucleotide sequence ID" value="NZ_BAAAYN010000044.1"/>
</dbReference>
<dbReference type="SUPFAM" id="SSF53335">
    <property type="entry name" value="S-adenosyl-L-methionine-dependent methyltransferases"/>
    <property type="match status" value="1"/>
</dbReference>
<accession>A0ABP6T7E6</accession>
<dbReference type="InterPro" id="IPR029063">
    <property type="entry name" value="SAM-dependent_MTases_sf"/>
</dbReference>
<sequence length="219" mass="23806">MTEPHVVRAAYDSIAVDYAEHFGDELVGSPLDRAFLTAFAELVRTDPSPAPTARLVADVGCGPGLRTAFLHDLGLSTIGIDLSPQMITVARQRHPELSFEVGSMLDLPLDTASVHGLAAMYSLIHIPDEHLPVAIAEFARVLVPGGHALVIFQTDAETRHLAEAFGKPLGLDYLRHPVERIAGLLHAHGLPVHTRMRREPDETMTAPYAYLLARKTSEA</sequence>
<evidence type="ECO:0000259" key="1">
    <source>
        <dbReference type="Pfam" id="PF13649"/>
    </source>
</evidence>
<organism evidence="2 3">
    <name type="scientific">Cryptosporangium minutisporangium</name>
    <dbReference type="NCBI Taxonomy" id="113569"/>
    <lineage>
        <taxon>Bacteria</taxon>
        <taxon>Bacillati</taxon>
        <taxon>Actinomycetota</taxon>
        <taxon>Actinomycetes</taxon>
        <taxon>Cryptosporangiales</taxon>
        <taxon>Cryptosporangiaceae</taxon>
        <taxon>Cryptosporangium</taxon>
    </lineage>
</organism>
<dbReference type="CDD" id="cd02440">
    <property type="entry name" value="AdoMet_MTases"/>
    <property type="match status" value="1"/>
</dbReference>
<proteinExistence type="predicted"/>
<dbReference type="GO" id="GO:0008168">
    <property type="term" value="F:methyltransferase activity"/>
    <property type="evidence" value="ECO:0007669"/>
    <property type="project" value="UniProtKB-KW"/>
</dbReference>